<dbReference type="PANTHER" id="PTHR43272:SF107">
    <property type="entry name" value="LONG-CHAIN-FATTY-ACID--COA LIGASE 5"/>
    <property type="match status" value="1"/>
</dbReference>
<keyword evidence="16" id="KW-0732">Signal</keyword>
<dbReference type="Gene3D" id="3.40.50.12780">
    <property type="entry name" value="N-terminal domain of ligase-like"/>
    <property type="match status" value="1"/>
</dbReference>
<evidence type="ECO:0000256" key="11">
    <source>
        <dbReference type="ARBA" id="ARBA00024565"/>
    </source>
</evidence>
<dbReference type="EMBL" id="BTSY01000004">
    <property type="protein sequence ID" value="GMT23651.1"/>
    <property type="molecule type" value="Genomic_DNA"/>
</dbReference>
<comment type="catalytic activity">
    <reaction evidence="10">
        <text>(5Z,8Z,11Z,14Z)-eicosatetraenoate + ATP + CoA = (5Z,8Z,11Z,14Z)-eicosatetraenoyl-CoA + AMP + diphosphate</text>
        <dbReference type="Rhea" id="RHEA:19713"/>
        <dbReference type="ChEBI" id="CHEBI:30616"/>
        <dbReference type="ChEBI" id="CHEBI:32395"/>
        <dbReference type="ChEBI" id="CHEBI:33019"/>
        <dbReference type="ChEBI" id="CHEBI:57287"/>
        <dbReference type="ChEBI" id="CHEBI:57368"/>
        <dbReference type="ChEBI" id="CHEBI:456215"/>
        <dbReference type="EC" id="6.2.1.15"/>
    </reaction>
    <physiologicalReaction direction="left-to-right" evidence="10">
        <dbReference type="Rhea" id="RHEA:19714"/>
    </physiologicalReaction>
</comment>
<evidence type="ECO:0000313" key="19">
    <source>
        <dbReference type="Proteomes" id="UP001432322"/>
    </source>
</evidence>
<evidence type="ECO:0000256" key="4">
    <source>
        <dbReference type="ARBA" id="ARBA00022832"/>
    </source>
</evidence>
<evidence type="ECO:0000256" key="9">
    <source>
        <dbReference type="ARBA" id="ARBA00024532"/>
    </source>
</evidence>
<evidence type="ECO:0000256" key="12">
    <source>
        <dbReference type="ARBA" id="ARBA00026113"/>
    </source>
</evidence>
<feature type="signal peptide" evidence="16">
    <location>
        <begin position="1"/>
        <end position="16"/>
    </location>
</feature>
<evidence type="ECO:0000259" key="17">
    <source>
        <dbReference type="Pfam" id="PF00501"/>
    </source>
</evidence>
<dbReference type="GO" id="GO:0047676">
    <property type="term" value="F:arachidonate-CoA ligase activity"/>
    <property type="evidence" value="ECO:0007669"/>
    <property type="project" value="UniProtKB-EC"/>
</dbReference>
<dbReference type="InterPro" id="IPR042099">
    <property type="entry name" value="ANL_N_sf"/>
</dbReference>
<evidence type="ECO:0000256" key="10">
    <source>
        <dbReference type="ARBA" id="ARBA00024548"/>
    </source>
</evidence>
<comment type="catalytic activity">
    <reaction evidence="7">
        <text>a long-chain fatty acid + ATP + CoA = a long-chain fatty acyl-CoA + AMP + diphosphate</text>
        <dbReference type="Rhea" id="RHEA:15421"/>
        <dbReference type="ChEBI" id="CHEBI:30616"/>
        <dbReference type="ChEBI" id="CHEBI:33019"/>
        <dbReference type="ChEBI" id="CHEBI:57287"/>
        <dbReference type="ChEBI" id="CHEBI:57560"/>
        <dbReference type="ChEBI" id="CHEBI:83139"/>
        <dbReference type="ChEBI" id="CHEBI:456215"/>
        <dbReference type="EC" id="6.2.1.3"/>
    </reaction>
    <physiologicalReaction direction="left-to-right" evidence="7">
        <dbReference type="Rhea" id="RHEA:15422"/>
    </physiologicalReaction>
</comment>
<comment type="catalytic activity">
    <reaction evidence="9">
        <text>15-hydroxy-(5Z,8Z,11Z,13E)-eicosatetraenoate + ATP + CoA = 15-hydroxy-(5Z,8Z,11Z,13E)-eicosatetraenoyl-CoA + AMP + diphosphate</text>
        <dbReference type="Rhea" id="RHEA:52116"/>
        <dbReference type="ChEBI" id="CHEBI:30616"/>
        <dbReference type="ChEBI" id="CHEBI:33019"/>
        <dbReference type="ChEBI" id="CHEBI:57287"/>
        <dbReference type="ChEBI" id="CHEBI:78832"/>
        <dbReference type="ChEBI" id="CHEBI:136409"/>
        <dbReference type="ChEBI" id="CHEBI:456215"/>
    </reaction>
    <physiologicalReaction direction="left-to-right" evidence="9">
        <dbReference type="Rhea" id="RHEA:52117"/>
    </physiologicalReaction>
</comment>
<sequence length="676" mass="74309">LLNMSVYLGLAAASAASYYAITTKMNQLAPLVDPRCQTTVLPDGSRVAANLSGKPNAEFLFDDARTVYEAFVRGRRISGDKPMLGMRGGTADSPTDYVWITYNEFWKKGHDLAAGLLSLGLKGGTDTIIGIFSKNRPEWIMVELATFANSMVNSPLYETLGLVEMIYVCKLTEMPLVVVDSAAKAQLLLKNKTDLPSLKHIVVLDSKDVKAVESVAAPLKVDIHTFDAVLEKGRTVKDFKPTPPKPDDLATICFTSGTTAMPKGVMLTHKNIMADNTTLLNVSSIEIFNKDDVMMSFLPLAHMFERVMEITMFSVGGAMGYFRGDIKLLADDIKTLRPTILPVVPRVLNKIYDKIWAEASKSRVKSLLLSSAVAYKELEMRRFVVRNDSVVDTVVFKKIRDSLGGRIRLMVTGSAPVSTSVLVFMRAALGCVLVEGYGQTECVAGATLTIAGDSTPGHVGIPVPAIQIKLEDIPDMDYKANVNGGEVCIKGSTVFKGYYKNAEETAKALDEEGWLHTGDIGRWTPQGTLRIVDRKKHIFKLAQGEYVAPEKVENVYVTSKFVSQVFVHGDSLKMCVIAVVVPDAEVLLPHAKTMGLNGTLEELCKNPKIKKLILEDMIGVGKKATLNSIEQVKDIFLSSDLFTIENYLLTPTMKSKRPNIKKKYVKELADLYSRLE</sequence>
<dbReference type="GO" id="GO:0005524">
    <property type="term" value="F:ATP binding"/>
    <property type="evidence" value="ECO:0007669"/>
    <property type="project" value="UniProtKB-KW"/>
</dbReference>
<keyword evidence="3" id="KW-0547">Nucleotide-binding</keyword>
<dbReference type="PANTHER" id="PTHR43272">
    <property type="entry name" value="LONG-CHAIN-FATTY-ACID--COA LIGASE"/>
    <property type="match status" value="1"/>
</dbReference>
<keyword evidence="19" id="KW-1185">Reference proteome</keyword>
<dbReference type="EC" id="6.2.1.15" evidence="12"/>
<feature type="non-terminal residue" evidence="18">
    <location>
        <position position="1"/>
    </location>
</feature>
<reference evidence="18" key="1">
    <citation type="submission" date="2023-10" db="EMBL/GenBank/DDBJ databases">
        <title>Genome assembly of Pristionchus species.</title>
        <authorList>
            <person name="Yoshida K."/>
            <person name="Sommer R.J."/>
        </authorList>
    </citation>
    <scope>NUCLEOTIDE SEQUENCE</scope>
    <source>
        <strain evidence="18">RS5133</strain>
    </source>
</reference>
<evidence type="ECO:0000256" key="1">
    <source>
        <dbReference type="ARBA" id="ARBA00006432"/>
    </source>
</evidence>
<protein>
    <recommendedName>
        <fullName evidence="14">Arachidonate--CoA ligase</fullName>
        <ecNumber evidence="12">6.2.1.15</ecNumber>
        <ecNumber evidence="13">6.2.1.3</ecNumber>
    </recommendedName>
</protein>
<evidence type="ECO:0000256" key="2">
    <source>
        <dbReference type="ARBA" id="ARBA00022598"/>
    </source>
</evidence>
<dbReference type="EC" id="6.2.1.3" evidence="13"/>
<dbReference type="GO" id="GO:0005783">
    <property type="term" value="C:endoplasmic reticulum"/>
    <property type="evidence" value="ECO:0007669"/>
    <property type="project" value="TreeGrafter"/>
</dbReference>
<evidence type="ECO:0000256" key="3">
    <source>
        <dbReference type="ARBA" id="ARBA00022741"/>
    </source>
</evidence>
<comment type="caution">
    <text evidence="18">The sequence shown here is derived from an EMBL/GenBank/DDBJ whole genome shotgun (WGS) entry which is preliminary data.</text>
</comment>
<accession>A0AAV5VVV9</accession>
<organism evidence="18 19">
    <name type="scientific">Pristionchus fissidentatus</name>
    <dbReference type="NCBI Taxonomy" id="1538716"/>
    <lineage>
        <taxon>Eukaryota</taxon>
        <taxon>Metazoa</taxon>
        <taxon>Ecdysozoa</taxon>
        <taxon>Nematoda</taxon>
        <taxon>Chromadorea</taxon>
        <taxon>Rhabditida</taxon>
        <taxon>Rhabditina</taxon>
        <taxon>Diplogasteromorpha</taxon>
        <taxon>Diplogasteroidea</taxon>
        <taxon>Neodiplogasteridae</taxon>
        <taxon>Pristionchus</taxon>
    </lineage>
</organism>
<comment type="catalytic activity">
    <reaction evidence="8">
        <text>12-hydroxy-(5Z,8Z,10E,14Z)-eicosatetraenoate + ATP + CoA = 12-hydroxy-(5Z,8Z,10E,14Z)-eicosatetraenoyl-CoA + AMP + diphosphate</text>
        <dbReference type="Rhea" id="RHEA:52112"/>
        <dbReference type="ChEBI" id="CHEBI:30616"/>
        <dbReference type="ChEBI" id="CHEBI:33019"/>
        <dbReference type="ChEBI" id="CHEBI:57287"/>
        <dbReference type="ChEBI" id="CHEBI:90718"/>
        <dbReference type="ChEBI" id="CHEBI:136408"/>
        <dbReference type="ChEBI" id="CHEBI:456215"/>
    </reaction>
    <physiologicalReaction direction="left-to-right" evidence="8">
        <dbReference type="Rhea" id="RHEA:52113"/>
    </physiologicalReaction>
</comment>
<dbReference type="InterPro" id="IPR045311">
    <property type="entry name" value="LC-FACS_euk"/>
</dbReference>
<dbReference type="SUPFAM" id="SSF56801">
    <property type="entry name" value="Acetyl-CoA synthetase-like"/>
    <property type="match status" value="1"/>
</dbReference>
<dbReference type="CDD" id="cd05927">
    <property type="entry name" value="LC-FACS_euk"/>
    <property type="match status" value="1"/>
</dbReference>
<keyword evidence="4" id="KW-0276">Fatty acid metabolism</keyword>
<keyword evidence="4" id="KW-0443">Lipid metabolism</keyword>
<evidence type="ECO:0000256" key="7">
    <source>
        <dbReference type="ARBA" id="ARBA00024484"/>
    </source>
</evidence>
<evidence type="ECO:0000256" key="16">
    <source>
        <dbReference type="SAM" id="SignalP"/>
    </source>
</evidence>
<dbReference type="AlphaFoldDB" id="A0AAV5VVV9"/>
<comment type="similarity">
    <text evidence="1">Belongs to the ATP-dependent AMP-binding enzyme family.</text>
</comment>
<comment type="catalytic activity">
    <reaction evidence="6">
        <text>5-hydroxy-(6E,8Z,11Z,14Z)-eicosatetraenoate + ATP + CoA = 5-hydroxy-(6E,8Z,11Z,14Z)-eicosatetraenoyl-CoA + AMP + diphosphate</text>
        <dbReference type="Rhea" id="RHEA:52108"/>
        <dbReference type="ChEBI" id="CHEBI:30616"/>
        <dbReference type="ChEBI" id="CHEBI:33019"/>
        <dbReference type="ChEBI" id="CHEBI:57287"/>
        <dbReference type="ChEBI" id="CHEBI:65341"/>
        <dbReference type="ChEBI" id="CHEBI:136407"/>
        <dbReference type="ChEBI" id="CHEBI:456215"/>
    </reaction>
    <physiologicalReaction direction="left-to-right" evidence="6">
        <dbReference type="Rhea" id="RHEA:52109"/>
    </physiologicalReaction>
</comment>
<gene>
    <name evidence="18" type="ORF">PFISCL1PPCAC_14948</name>
</gene>
<name>A0AAV5VVV9_9BILA</name>
<dbReference type="InterPro" id="IPR000873">
    <property type="entry name" value="AMP-dep_synth/lig_dom"/>
</dbReference>
<proteinExistence type="inferred from homology"/>
<dbReference type="Pfam" id="PF00501">
    <property type="entry name" value="AMP-binding"/>
    <property type="match status" value="1"/>
</dbReference>
<dbReference type="GO" id="GO:0016020">
    <property type="term" value="C:membrane"/>
    <property type="evidence" value="ECO:0007669"/>
    <property type="project" value="TreeGrafter"/>
</dbReference>
<evidence type="ECO:0000256" key="13">
    <source>
        <dbReference type="ARBA" id="ARBA00026121"/>
    </source>
</evidence>
<evidence type="ECO:0000256" key="5">
    <source>
        <dbReference type="ARBA" id="ARBA00022840"/>
    </source>
</evidence>
<keyword evidence="2" id="KW-0436">Ligase</keyword>
<comment type="catalytic activity">
    <reaction evidence="11">
        <text>(E)-hexadec-2-enoate + ATP + CoA = (2E)-hexadecenoyl-CoA + AMP + diphosphate</text>
        <dbReference type="Rhea" id="RHEA:36139"/>
        <dbReference type="ChEBI" id="CHEBI:30616"/>
        <dbReference type="ChEBI" id="CHEBI:33019"/>
        <dbReference type="ChEBI" id="CHEBI:57287"/>
        <dbReference type="ChEBI" id="CHEBI:61526"/>
        <dbReference type="ChEBI" id="CHEBI:72745"/>
        <dbReference type="ChEBI" id="CHEBI:456215"/>
    </reaction>
    <physiologicalReaction direction="left-to-right" evidence="11">
        <dbReference type="Rhea" id="RHEA:36140"/>
    </physiologicalReaction>
</comment>
<keyword evidence="5" id="KW-0067">ATP-binding</keyword>
<feature type="domain" description="AMP-dependent synthetase/ligase" evidence="17">
    <location>
        <begin position="95"/>
        <end position="499"/>
    </location>
</feature>
<comment type="catalytic activity">
    <reaction evidence="15">
        <text>hexadecanoate + ATP + CoA = hexadecanoyl-CoA + AMP + diphosphate</text>
        <dbReference type="Rhea" id="RHEA:30751"/>
        <dbReference type="ChEBI" id="CHEBI:7896"/>
        <dbReference type="ChEBI" id="CHEBI:30616"/>
        <dbReference type="ChEBI" id="CHEBI:33019"/>
        <dbReference type="ChEBI" id="CHEBI:57287"/>
        <dbReference type="ChEBI" id="CHEBI:57379"/>
        <dbReference type="ChEBI" id="CHEBI:456215"/>
    </reaction>
    <physiologicalReaction direction="left-to-right" evidence="15">
        <dbReference type="Rhea" id="RHEA:30752"/>
    </physiologicalReaction>
</comment>
<evidence type="ECO:0000256" key="6">
    <source>
        <dbReference type="ARBA" id="ARBA00024469"/>
    </source>
</evidence>
<evidence type="ECO:0000256" key="14">
    <source>
        <dbReference type="ARBA" id="ARBA00032120"/>
    </source>
</evidence>
<evidence type="ECO:0000256" key="15">
    <source>
        <dbReference type="ARBA" id="ARBA00049139"/>
    </source>
</evidence>
<feature type="chain" id="PRO_5043663676" description="Arachidonate--CoA ligase" evidence="16">
    <location>
        <begin position="17"/>
        <end position="676"/>
    </location>
</feature>
<evidence type="ECO:0000256" key="8">
    <source>
        <dbReference type="ARBA" id="ARBA00024495"/>
    </source>
</evidence>
<dbReference type="Proteomes" id="UP001432322">
    <property type="component" value="Unassembled WGS sequence"/>
</dbReference>
<evidence type="ECO:0000313" key="18">
    <source>
        <dbReference type="EMBL" id="GMT23651.1"/>
    </source>
</evidence>